<accession>A0A091AY18</accession>
<organism evidence="7 8">
    <name type="scientific">Arenimonas oryziterrae DSM 21050 = YC6267</name>
    <dbReference type="NCBI Taxonomy" id="1121015"/>
    <lineage>
        <taxon>Bacteria</taxon>
        <taxon>Pseudomonadati</taxon>
        <taxon>Pseudomonadota</taxon>
        <taxon>Gammaproteobacteria</taxon>
        <taxon>Lysobacterales</taxon>
        <taxon>Lysobacteraceae</taxon>
        <taxon>Arenimonas</taxon>
    </lineage>
</organism>
<evidence type="ECO:0000313" key="8">
    <source>
        <dbReference type="Proteomes" id="UP000029385"/>
    </source>
</evidence>
<sequence length="139" mass="14933">MIFWACAALLLMAAETFAPGAFMLWLGFAAAGTFVLVSVLPLAPIWQAVAFVVLSFVSVGVYLQFFRGKEKPSDQPLLNRRGQQLIGQALPLESAIVNGQGRVKIGDAFWTVQGPDLPAGTRVRVIAVDSMTLKVDPAD</sequence>
<dbReference type="Proteomes" id="UP000029385">
    <property type="component" value="Unassembled WGS sequence"/>
</dbReference>
<dbReference type="InterPro" id="IPR012340">
    <property type="entry name" value="NA-bd_OB-fold"/>
</dbReference>
<dbReference type="STRING" id="1121015.GCA_000420545_00737"/>
<protein>
    <recommendedName>
        <fullName evidence="6">NfeD-like C-terminal domain-containing protein</fullName>
    </recommendedName>
</protein>
<dbReference type="Pfam" id="PF01957">
    <property type="entry name" value="NfeD"/>
    <property type="match status" value="1"/>
</dbReference>
<evidence type="ECO:0000256" key="2">
    <source>
        <dbReference type="ARBA" id="ARBA00022692"/>
    </source>
</evidence>
<dbReference type="Gene3D" id="2.40.50.140">
    <property type="entry name" value="Nucleic acid-binding proteins"/>
    <property type="match status" value="1"/>
</dbReference>
<evidence type="ECO:0000256" key="4">
    <source>
        <dbReference type="ARBA" id="ARBA00023136"/>
    </source>
</evidence>
<evidence type="ECO:0000313" key="7">
    <source>
        <dbReference type="EMBL" id="KFN43524.1"/>
    </source>
</evidence>
<dbReference type="PANTHER" id="PTHR33507:SF3">
    <property type="entry name" value="INNER MEMBRANE PROTEIN YBBJ"/>
    <property type="match status" value="1"/>
</dbReference>
<gene>
    <name evidence="7" type="ORF">N789_09625</name>
</gene>
<keyword evidence="2 5" id="KW-0812">Transmembrane</keyword>
<proteinExistence type="predicted"/>
<feature type="transmembrane region" description="Helical" evidence="5">
    <location>
        <begin position="45"/>
        <end position="65"/>
    </location>
</feature>
<reference evidence="7 8" key="1">
    <citation type="submission" date="2013-09" db="EMBL/GenBank/DDBJ databases">
        <title>Genome sequencing of Arenimonas oryziterrae.</title>
        <authorList>
            <person name="Chen F."/>
            <person name="Wang G."/>
        </authorList>
    </citation>
    <scope>NUCLEOTIDE SEQUENCE [LARGE SCALE GENOMIC DNA]</scope>
    <source>
        <strain evidence="7 8">YC6267</strain>
    </source>
</reference>
<evidence type="ECO:0000256" key="1">
    <source>
        <dbReference type="ARBA" id="ARBA00004141"/>
    </source>
</evidence>
<evidence type="ECO:0000256" key="3">
    <source>
        <dbReference type="ARBA" id="ARBA00022989"/>
    </source>
</evidence>
<dbReference type="EMBL" id="AVCI01000005">
    <property type="protein sequence ID" value="KFN43524.1"/>
    <property type="molecule type" value="Genomic_DNA"/>
</dbReference>
<keyword evidence="4 5" id="KW-0472">Membrane</keyword>
<evidence type="ECO:0000259" key="6">
    <source>
        <dbReference type="Pfam" id="PF01957"/>
    </source>
</evidence>
<evidence type="ECO:0000256" key="5">
    <source>
        <dbReference type="SAM" id="Phobius"/>
    </source>
</evidence>
<feature type="domain" description="NfeD-like C-terminal" evidence="6">
    <location>
        <begin position="83"/>
        <end position="137"/>
    </location>
</feature>
<comment type="subcellular location">
    <subcellularLocation>
        <location evidence="1">Membrane</location>
        <topology evidence="1">Multi-pass membrane protein</topology>
    </subcellularLocation>
</comment>
<dbReference type="AlphaFoldDB" id="A0A091AY18"/>
<keyword evidence="8" id="KW-1185">Reference proteome</keyword>
<keyword evidence="3 5" id="KW-1133">Transmembrane helix</keyword>
<dbReference type="eggNOG" id="COG1585">
    <property type="taxonomic scope" value="Bacteria"/>
</dbReference>
<dbReference type="InterPro" id="IPR002810">
    <property type="entry name" value="NfeD-like_C"/>
</dbReference>
<name>A0A091AY18_9GAMM</name>
<dbReference type="PANTHER" id="PTHR33507">
    <property type="entry name" value="INNER MEMBRANE PROTEIN YBBJ"/>
    <property type="match status" value="1"/>
</dbReference>
<comment type="caution">
    <text evidence="7">The sequence shown here is derived from an EMBL/GenBank/DDBJ whole genome shotgun (WGS) entry which is preliminary data.</text>
</comment>
<dbReference type="InterPro" id="IPR052165">
    <property type="entry name" value="Membrane_assoc_protease"/>
</dbReference>
<dbReference type="PATRIC" id="fig|1121015.4.peg.1413"/>
<dbReference type="GO" id="GO:0005886">
    <property type="term" value="C:plasma membrane"/>
    <property type="evidence" value="ECO:0007669"/>
    <property type="project" value="TreeGrafter"/>
</dbReference>